<dbReference type="Proteomes" id="UP000887540">
    <property type="component" value="Unplaced"/>
</dbReference>
<name>A0A914CBG7_9BILA</name>
<evidence type="ECO:0000259" key="2">
    <source>
        <dbReference type="PROSITE" id="PS50041"/>
    </source>
</evidence>
<feature type="domain" description="C-type lectin" evidence="2">
    <location>
        <begin position="336"/>
        <end position="453"/>
    </location>
</feature>
<dbReference type="WBParaSite" id="ACRNAN_Path_794.g3000.t1">
    <property type="protein sequence ID" value="ACRNAN_Path_794.g3000.t1"/>
    <property type="gene ID" value="ACRNAN_Path_794.g3000"/>
</dbReference>
<dbReference type="PANTHER" id="PTHR45710:SF26">
    <property type="entry name" value="RH26557P"/>
    <property type="match status" value="1"/>
</dbReference>
<dbReference type="PROSITE" id="PS50041">
    <property type="entry name" value="C_TYPE_LECTIN_2"/>
    <property type="match status" value="4"/>
</dbReference>
<feature type="compositionally biased region" description="Low complexity" evidence="1">
    <location>
        <begin position="1007"/>
        <end position="1021"/>
    </location>
</feature>
<dbReference type="AlphaFoldDB" id="A0A914CBG7"/>
<accession>A0A914CBG7</accession>
<evidence type="ECO:0000313" key="3">
    <source>
        <dbReference type="Proteomes" id="UP000887540"/>
    </source>
</evidence>
<feature type="compositionally biased region" description="Low complexity" evidence="1">
    <location>
        <begin position="470"/>
        <end position="498"/>
    </location>
</feature>
<feature type="domain" description="C-type lectin" evidence="2">
    <location>
        <begin position="691"/>
        <end position="810"/>
    </location>
</feature>
<feature type="compositionally biased region" description="Polar residues" evidence="1">
    <location>
        <begin position="1022"/>
        <end position="1032"/>
    </location>
</feature>
<dbReference type="InterPro" id="IPR016187">
    <property type="entry name" value="CTDL_fold"/>
</dbReference>
<feature type="domain" description="C-type lectin" evidence="2">
    <location>
        <begin position="513"/>
        <end position="632"/>
    </location>
</feature>
<dbReference type="CDD" id="cd00037">
    <property type="entry name" value="CLECT"/>
    <property type="match status" value="6"/>
</dbReference>
<feature type="domain" description="C-type lectin" evidence="2">
    <location>
        <begin position="856"/>
        <end position="975"/>
    </location>
</feature>
<evidence type="ECO:0000256" key="1">
    <source>
        <dbReference type="SAM" id="MobiDB-lite"/>
    </source>
</evidence>
<proteinExistence type="predicted"/>
<evidence type="ECO:0000313" key="4">
    <source>
        <dbReference type="WBParaSite" id="ACRNAN_Path_794.g3000.t1"/>
    </source>
</evidence>
<feature type="region of interest" description="Disordered" evidence="1">
    <location>
        <begin position="1094"/>
        <end position="1114"/>
    </location>
</feature>
<dbReference type="Gene3D" id="3.10.100.10">
    <property type="entry name" value="Mannose-Binding Protein A, subunit A"/>
    <property type="match status" value="6"/>
</dbReference>
<feature type="region of interest" description="Disordered" evidence="1">
    <location>
        <begin position="1007"/>
        <end position="1032"/>
    </location>
</feature>
<dbReference type="InterPro" id="IPR001304">
    <property type="entry name" value="C-type_lectin-like"/>
</dbReference>
<dbReference type="Pfam" id="PF00059">
    <property type="entry name" value="Lectin_C"/>
    <property type="match status" value="4"/>
</dbReference>
<dbReference type="SMART" id="SM00034">
    <property type="entry name" value="CLECT"/>
    <property type="match status" value="5"/>
</dbReference>
<keyword evidence="3" id="KW-1185">Reference proteome</keyword>
<feature type="region of interest" description="Disordered" evidence="1">
    <location>
        <begin position="470"/>
        <end position="506"/>
    </location>
</feature>
<dbReference type="InterPro" id="IPR016186">
    <property type="entry name" value="C-type_lectin-like/link_sf"/>
</dbReference>
<feature type="region of interest" description="Disordered" evidence="1">
    <location>
        <begin position="826"/>
        <end position="846"/>
    </location>
</feature>
<sequence length="1171" mass="125277">MLAIQVPTTFSQADLQHPQNYKALVENVTSQIKNSVEKDPVVNVISVSIPTTNRYRRDIYATDPPADVLVAIIYMSNDDVGITTTISSIQNSGTGLKILNAYDDQTIIQANSSTSLCSIINPTSEMSPGTTFSTTLSNSATNVPSSTTSTPCPTCPSCPTPTCPSCPTPTCPSCSPPICPSCPPSTCPTGPTPTCPSCPPSTCPTGPTPTCPSCPTPTCPTGPTPTCPSCPTPTCPSCPPSTCPTGPTPTCPSCPTPTCPTGPTPTCPSCPTPSCPSCPTPTYPSCPTPTCPSCPTPTCPTPTPCPTNPPTTTAISTFSPTTTPPNPCGNGTWVNIENRCFNFDYVKRNWSDAAIACRSLGGVVVTVFNQNDEDFLYSQAQTLPFFIGLNDQAAIGAWVWDQPAGQTLTLNDTNYTNWASGQPDTTDPNKRCVIDQRGWTVSSCNIESFYACEKPTVIYVSTSTAASSQSTQPVSVTATQSPASPTAQPTSATPTSPTTAPPNPCGNGTWVNIDNRCFNFDAGLKTWNESQKACHNLGGVLVTVFDQKDEEFLYSQAQNLPYFIGLNDQATVGAWVWDQPAGKNLTLNDTIFTNWAQGQPNINDINKRCVIDQRNVGWTVSSCNIESFYACEKPTLFYVSTSTAASSQSTQPVSVTATQSPASPTTQPTSATPTSPTTAPPNPCGNGWVNIENRCFNFDPNSKNWNDASSACHGLGGVLVTVYEQKDTDFLYSQAQTVPFFIGLHDQYNIGVFIWDQPEGKTLTLNDTKYTNWATGQPDLSNANYRCVIDQKGLGWMVSSCDFSSFYACERPINYTIPATTTSVSSSPTTQLTSATPISPTTGPPNPCGNGTWVNIENRCFNFDPVVKTWADASNNCHNLGGVLVTVFDQKDEDFLYSQAQNVPFFIGLNDQASNGIWVWDQPSGQTLTLNDTKYTNWANGQPDTSDPNLQCVIDQRDIGWMVGSCNVPSFYACEKPLPSLSSSTPAFTQSTQPVGTATTQTLIQSTSASPTAQTTSIAPTGTSTAPPQNPCGNGTWVNIENRCFNFDAISRNWNDASSACHSQGGVLVTVYDQKDTDFLYYYTIPATTTSVSSSPTTQLTSATPISPTTGPPNPCGNGTWVNIENRCFNFDPVVKTWADASNNCHNLGGVLVTVFDQKDEDFLYCKRVKY</sequence>
<feature type="compositionally biased region" description="Low complexity" evidence="1">
    <location>
        <begin position="649"/>
        <end position="677"/>
    </location>
</feature>
<dbReference type="SUPFAM" id="SSF56436">
    <property type="entry name" value="C-type lectin-like"/>
    <property type="match status" value="6"/>
</dbReference>
<feature type="region of interest" description="Disordered" evidence="1">
    <location>
        <begin position="649"/>
        <end position="684"/>
    </location>
</feature>
<dbReference type="InterPro" id="IPR050828">
    <property type="entry name" value="C-type_lectin/matrix_domain"/>
</dbReference>
<reference evidence="4" key="1">
    <citation type="submission" date="2022-11" db="UniProtKB">
        <authorList>
            <consortium name="WormBaseParasite"/>
        </authorList>
    </citation>
    <scope>IDENTIFICATION</scope>
</reference>
<organism evidence="3 4">
    <name type="scientific">Acrobeloides nanus</name>
    <dbReference type="NCBI Taxonomy" id="290746"/>
    <lineage>
        <taxon>Eukaryota</taxon>
        <taxon>Metazoa</taxon>
        <taxon>Ecdysozoa</taxon>
        <taxon>Nematoda</taxon>
        <taxon>Chromadorea</taxon>
        <taxon>Rhabditida</taxon>
        <taxon>Tylenchina</taxon>
        <taxon>Cephalobomorpha</taxon>
        <taxon>Cephaloboidea</taxon>
        <taxon>Cephalobidae</taxon>
        <taxon>Acrobeloides</taxon>
    </lineage>
</organism>
<protein>
    <submittedName>
        <fullName evidence="4">C-type lectin domain-containing protein</fullName>
    </submittedName>
</protein>
<dbReference type="PANTHER" id="PTHR45710">
    <property type="entry name" value="C-TYPE LECTIN DOMAIN-CONTAINING PROTEIN 180"/>
    <property type="match status" value="1"/>
</dbReference>